<reference evidence="3" key="1">
    <citation type="submission" date="2021-06" db="EMBL/GenBank/DDBJ databases">
        <authorList>
            <person name="Kallberg Y."/>
            <person name="Tangrot J."/>
            <person name="Rosling A."/>
        </authorList>
    </citation>
    <scope>NUCLEOTIDE SEQUENCE</scope>
    <source>
        <strain evidence="3">CL551</strain>
    </source>
</reference>
<dbReference type="InterPro" id="IPR036600">
    <property type="entry name" value="PAH_sf"/>
</dbReference>
<comment type="subcellular location">
    <subcellularLocation>
        <location evidence="1">Nucleus</location>
    </subcellularLocation>
</comment>
<gene>
    <name evidence="3" type="ORF">AMORRO_LOCUS14015</name>
</gene>
<evidence type="ECO:0000313" key="4">
    <source>
        <dbReference type="Proteomes" id="UP000789342"/>
    </source>
</evidence>
<dbReference type="Gene3D" id="1.20.1160.11">
    <property type="entry name" value="Paired amphipathic helix"/>
    <property type="match status" value="1"/>
</dbReference>
<proteinExistence type="predicted"/>
<name>A0A9N9ICF1_9GLOM</name>
<accession>A0A9N9ICF1</accession>
<evidence type="ECO:0000313" key="3">
    <source>
        <dbReference type="EMBL" id="CAG8730993.1"/>
    </source>
</evidence>
<keyword evidence="4" id="KW-1185">Reference proteome</keyword>
<protein>
    <submittedName>
        <fullName evidence="3">728_t:CDS:1</fullName>
    </submittedName>
</protein>
<organism evidence="3 4">
    <name type="scientific">Acaulospora morrowiae</name>
    <dbReference type="NCBI Taxonomy" id="94023"/>
    <lineage>
        <taxon>Eukaryota</taxon>
        <taxon>Fungi</taxon>
        <taxon>Fungi incertae sedis</taxon>
        <taxon>Mucoromycota</taxon>
        <taxon>Glomeromycotina</taxon>
        <taxon>Glomeromycetes</taxon>
        <taxon>Diversisporales</taxon>
        <taxon>Acaulosporaceae</taxon>
        <taxon>Acaulospora</taxon>
    </lineage>
</organism>
<sequence length="240" mass="27528">NISGCDLSSDILVSLMDRDKEMKDLFICNQEYFDLVKQSIFGASEEGWQQFLEILYAPRRVLSDSEWISTISEVLDPNPHLLAKFKEIVGYYVCMIRDYPKILENLETSYPQFFVNVNQFLSQQAEYRGSALGGNHLSQARQSVRVSSGGIFQEGNNNNNDSELSSLWKRCSPTISLPLKQTNPPSKTPTLYDEFKSVLLSSRSELSDEEWEMAIYEYLDPWPQLAAQFEEIISYEIGED</sequence>
<dbReference type="OrthoDB" id="5279943at2759"/>
<keyword evidence="2" id="KW-0539">Nucleus</keyword>
<dbReference type="GO" id="GO:0005634">
    <property type="term" value="C:nucleus"/>
    <property type="evidence" value="ECO:0007669"/>
    <property type="project" value="UniProtKB-SubCell"/>
</dbReference>
<dbReference type="GO" id="GO:0006355">
    <property type="term" value="P:regulation of DNA-templated transcription"/>
    <property type="evidence" value="ECO:0007669"/>
    <property type="project" value="InterPro"/>
</dbReference>
<dbReference type="EMBL" id="CAJVPV010026211">
    <property type="protein sequence ID" value="CAG8730993.1"/>
    <property type="molecule type" value="Genomic_DNA"/>
</dbReference>
<evidence type="ECO:0000256" key="1">
    <source>
        <dbReference type="ARBA" id="ARBA00004123"/>
    </source>
</evidence>
<evidence type="ECO:0000256" key="2">
    <source>
        <dbReference type="ARBA" id="ARBA00023242"/>
    </source>
</evidence>
<dbReference type="Proteomes" id="UP000789342">
    <property type="component" value="Unassembled WGS sequence"/>
</dbReference>
<comment type="caution">
    <text evidence="3">The sequence shown here is derived from an EMBL/GenBank/DDBJ whole genome shotgun (WGS) entry which is preliminary data.</text>
</comment>
<feature type="non-terminal residue" evidence="3">
    <location>
        <position position="1"/>
    </location>
</feature>
<dbReference type="AlphaFoldDB" id="A0A9N9ICF1"/>